<dbReference type="InterPro" id="IPR017926">
    <property type="entry name" value="GATASE"/>
</dbReference>
<keyword evidence="3 10" id="KW-0028">Amino-acid biosynthesis</keyword>
<feature type="active site" description="Nucleophile" evidence="10">
    <location>
        <position position="77"/>
    </location>
</feature>
<keyword evidence="4 10" id="KW-0378">Hydrolase</keyword>
<dbReference type="EMBL" id="JAUKTR010000001">
    <property type="protein sequence ID" value="MDO1558572.1"/>
    <property type="molecule type" value="Genomic_DNA"/>
</dbReference>
<comment type="function">
    <text evidence="10">IGPS catalyzes the conversion of PRFAR and glutamine to IGP, AICAR and glutamate. The HisH subunit catalyzes the hydrolysis of glutamine to glutamate and ammonia as part of the synthesis of IGP and AICAR. The resulting ammonia molecule is channeled to the active site of HisF.</text>
</comment>
<dbReference type="PANTHER" id="PTHR42701:SF1">
    <property type="entry name" value="IMIDAZOLE GLYCEROL PHOSPHATE SYNTHASE SUBUNIT HISH"/>
    <property type="match status" value="1"/>
</dbReference>
<evidence type="ECO:0000256" key="9">
    <source>
        <dbReference type="ARBA" id="ARBA00049534"/>
    </source>
</evidence>
<dbReference type="Gene3D" id="3.40.50.880">
    <property type="match status" value="1"/>
</dbReference>
<organism evidence="12 13">
    <name type="scientific">Peiella sedimenti</name>
    <dbReference type="NCBI Taxonomy" id="3061083"/>
    <lineage>
        <taxon>Bacteria</taxon>
        <taxon>Pseudomonadati</taxon>
        <taxon>Pseudomonadota</taxon>
        <taxon>Alphaproteobacteria</taxon>
        <taxon>Caulobacterales</taxon>
        <taxon>Caulobacteraceae</taxon>
        <taxon>Peiella</taxon>
    </lineage>
</organism>
<feature type="active site" evidence="10">
    <location>
        <position position="178"/>
    </location>
</feature>
<comment type="caution">
    <text evidence="12">The sequence shown here is derived from an EMBL/GenBank/DDBJ whole genome shotgun (WGS) entry which is preliminary data.</text>
</comment>
<dbReference type="InterPro" id="IPR010139">
    <property type="entry name" value="Imidazole-glycPsynth_HisH"/>
</dbReference>
<evidence type="ECO:0000256" key="3">
    <source>
        <dbReference type="ARBA" id="ARBA00022605"/>
    </source>
</evidence>
<dbReference type="Proteomes" id="UP001169063">
    <property type="component" value="Unassembled WGS sequence"/>
</dbReference>
<gene>
    <name evidence="10 12" type="primary">hisH</name>
    <name evidence="12" type="ORF">Q0812_03915</name>
</gene>
<keyword evidence="7 10" id="KW-0456">Lyase</keyword>
<comment type="catalytic activity">
    <reaction evidence="8 10">
        <text>5-[(5-phospho-1-deoxy-D-ribulos-1-ylimino)methylamino]-1-(5-phospho-beta-D-ribosyl)imidazole-4-carboxamide + L-glutamine = D-erythro-1-(imidazol-4-yl)glycerol 3-phosphate + 5-amino-1-(5-phospho-beta-D-ribosyl)imidazole-4-carboxamide + L-glutamate + H(+)</text>
        <dbReference type="Rhea" id="RHEA:24793"/>
        <dbReference type="ChEBI" id="CHEBI:15378"/>
        <dbReference type="ChEBI" id="CHEBI:29985"/>
        <dbReference type="ChEBI" id="CHEBI:58278"/>
        <dbReference type="ChEBI" id="CHEBI:58359"/>
        <dbReference type="ChEBI" id="CHEBI:58475"/>
        <dbReference type="ChEBI" id="CHEBI:58525"/>
        <dbReference type="EC" id="4.3.2.10"/>
    </reaction>
</comment>
<dbReference type="EC" id="3.5.1.2" evidence="10"/>
<keyword evidence="5 10" id="KW-0315">Glutamine amidotransferase</keyword>
<evidence type="ECO:0000256" key="7">
    <source>
        <dbReference type="ARBA" id="ARBA00023239"/>
    </source>
</evidence>
<keyword evidence="6 10" id="KW-0368">Histidine biosynthesis</keyword>
<proteinExistence type="inferred from homology"/>
<reference evidence="12" key="1">
    <citation type="submission" date="2023-07" db="EMBL/GenBank/DDBJ databases">
        <title>Brevundimonas soil sp. nov., isolated from the soil of chemical plant.</title>
        <authorList>
            <person name="Wu N."/>
        </authorList>
    </citation>
    <scope>NUCLEOTIDE SEQUENCE</scope>
    <source>
        <strain evidence="12">XZ-24</strain>
    </source>
</reference>
<dbReference type="EC" id="4.3.2.10" evidence="10"/>
<dbReference type="InterPro" id="IPR029062">
    <property type="entry name" value="Class_I_gatase-like"/>
</dbReference>
<accession>A0ABT8SJ31</accession>
<evidence type="ECO:0000256" key="4">
    <source>
        <dbReference type="ARBA" id="ARBA00022801"/>
    </source>
</evidence>
<dbReference type="RefSeq" id="WP_302108980.1">
    <property type="nucleotide sequence ID" value="NZ_JAUKTR010000001.1"/>
</dbReference>
<dbReference type="PIRSF" id="PIRSF000495">
    <property type="entry name" value="Amidotransf_hisH"/>
    <property type="match status" value="1"/>
</dbReference>
<evidence type="ECO:0000256" key="6">
    <source>
        <dbReference type="ARBA" id="ARBA00023102"/>
    </source>
</evidence>
<comment type="pathway">
    <text evidence="1 10">Amino-acid biosynthesis; L-histidine biosynthesis; L-histidine from 5-phospho-alpha-D-ribose 1-diphosphate: step 5/9.</text>
</comment>
<comment type="subcellular location">
    <subcellularLocation>
        <location evidence="10">Cytoplasm</location>
    </subcellularLocation>
</comment>
<keyword evidence="13" id="KW-1185">Reference proteome</keyword>
<dbReference type="HAMAP" id="MF_00278">
    <property type="entry name" value="HisH"/>
    <property type="match status" value="1"/>
</dbReference>
<comment type="catalytic activity">
    <reaction evidence="9 10">
        <text>L-glutamine + H2O = L-glutamate + NH4(+)</text>
        <dbReference type="Rhea" id="RHEA:15889"/>
        <dbReference type="ChEBI" id="CHEBI:15377"/>
        <dbReference type="ChEBI" id="CHEBI:28938"/>
        <dbReference type="ChEBI" id="CHEBI:29985"/>
        <dbReference type="ChEBI" id="CHEBI:58359"/>
        <dbReference type="EC" id="3.5.1.2"/>
    </reaction>
</comment>
<evidence type="ECO:0000256" key="2">
    <source>
        <dbReference type="ARBA" id="ARBA00011152"/>
    </source>
</evidence>
<dbReference type="NCBIfam" id="TIGR01855">
    <property type="entry name" value="IMP_synth_hisH"/>
    <property type="match status" value="1"/>
</dbReference>
<name>A0ABT8SJ31_9CAUL</name>
<protein>
    <recommendedName>
        <fullName evidence="10">Imidazole glycerol phosphate synthase subunit HisH</fullName>
        <ecNumber evidence="10">4.3.2.10</ecNumber>
    </recommendedName>
    <alternativeName>
        <fullName evidence="10">IGP synthase glutaminase subunit</fullName>
        <ecNumber evidence="10">3.5.1.2</ecNumber>
    </alternativeName>
    <alternativeName>
        <fullName evidence="10">IGP synthase subunit HisH</fullName>
    </alternativeName>
    <alternativeName>
        <fullName evidence="10">ImGP synthase subunit HisH</fullName>
        <shortName evidence="10">IGPS subunit HisH</shortName>
    </alternativeName>
</protein>
<feature type="domain" description="Glutamine amidotransferase" evidence="11">
    <location>
        <begin position="5"/>
        <end position="194"/>
    </location>
</feature>
<sequence length="198" mass="21162">MSLVVVDIGVGNTASMVWALERLGARPRLSADAACIADAEQLVFPGVGAAGFAAERIEALGLTEVLHAFNRPLLGVCLGMQMLFERSEEGGAPGLGRLAGTVRRLRPSPERPSPHMGWNRLSKRADDPLLEGVEDGTYAYFVHGYAAPVTADTVASCTYGEPFSAVVRRGNAWGCQFHPERSGPVGARILRNFLDLPC</sequence>
<feature type="active site" evidence="10">
    <location>
        <position position="180"/>
    </location>
</feature>
<evidence type="ECO:0000313" key="12">
    <source>
        <dbReference type="EMBL" id="MDO1558572.1"/>
    </source>
</evidence>
<dbReference type="CDD" id="cd01748">
    <property type="entry name" value="GATase1_IGP_Synthase"/>
    <property type="match status" value="1"/>
</dbReference>
<evidence type="ECO:0000256" key="10">
    <source>
        <dbReference type="HAMAP-Rule" id="MF_00278"/>
    </source>
</evidence>
<evidence type="ECO:0000259" key="11">
    <source>
        <dbReference type="Pfam" id="PF00117"/>
    </source>
</evidence>
<keyword evidence="10" id="KW-0963">Cytoplasm</keyword>
<dbReference type="PROSITE" id="PS51273">
    <property type="entry name" value="GATASE_TYPE_1"/>
    <property type="match status" value="1"/>
</dbReference>
<comment type="subunit">
    <text evidence="2 10">Heterodimer of HisH and HisF.</text>
</comment>
<dbReference type="GO" id="GO:0016829">
    <property type="term" value="F:lyase activity"/>
    <property type="evidence" value="ECO:0007669"/>
    <property type="project" value="UniProtKB-KW"/>
</dbReference>
<dbReference type="Pfam" id="PF00117">
    <property type="entry name" value="GATase"/>
    <property type="match status" value="1"/>
</dbReference>
<dbReference type="PANTHER" id="PTHR42701">
    <property type="entry name" value="IMIDAZOLE GLYCEROL PHOSPHATE SYNTHASE SUBUNIT HISH"/>
    <property type="match status" value="1"/>
</dbReference>
<evidence type="ECO:0000313" key="13">
    <source>
        <dbReference type="Proteomes" id="UP001169063"/>
    </source>
</evidence>
<evidence type="ECO:0000256" key="5">
    <source>
        <dbReference type="ARBA" id="ARBA00022962"/>
    </source>
</evidence>
<evidence type="ECO:0000256" key="1">
    <source>
        <dbReference type="ARBA" id="ARBA00005091"/>
    </source>
</evidence>
<evidence type="ECO:0000256" key="8">
    <source>
        <dbReference type="ARBA" id="ARBA00047838"/>
    </source>
</evidence>
<dbReference type="SUPFAM" id="SSF52317">
    <property type="entry name" value="Class I glutamine amidotransferase-like"/>
    <property type="match status" value="1"/>
</dbReference>